<keyword evidence="5 8" id="KW-0560">Oxidoreductase</keyword>
<name>A0AAF0EEI9_9BASI</name>
<protein>
    <submittedName>
        <fullName evidence="8">D-amino-acid oxidase</fullName>
        <ecNumber evidence="8">1.4.3.3</ecNumber>
    </submittedName>
</protein>
<dbReference type="SUPFAM" id="SSF51971">
    <property type="entry name" value="Nucleotide-binding domain"/>
    <property type="match status" value="1"/>
</dbReference>
<organism evidence="8 9">
    <name type="scientific">Malassezia equina</name>
    <dbReference type="NCBI Taxonomy" id="1381935"/>
    <lineage>
        <taxon>Eukaryota</taxon>
        <taxon>Fungi</taxon>
        <taxon>Dikarya</taxon>
        <taxon>Basidiomycota</taxon>
        <taxon>Ustilaginomycotina</taxon>
        <taxon>Malasseziomycetes</taxon>
        <taxon>Malasseziales</taxon>
        <taxon>Malasseziaceae</taxon>
        <taxon>Malassezia</taxon>
    </lineage>
</organism>
<dbReference type="Gene3D" id="3.30.9.10">
    <property type="entry name" value="D-Amino Acid Oxidase, subunit A, domain 2"/>
    <property type="match status" value="1"/>
</dbReference>
<keyword evidence="9" id="KW-1185">Reference proteome</keyword>
<feature type="binding site" evidence="6">
    <location>
        <position position="190"/>
    </location>
    <ligand>
        <name>FAD</name>
        <dbReference type="ChEBI" id="CHEBI:57692"/>
    </ligand>
</feature>
<feature type="domain" description="FAD dependent oxidoreductase" evidence="7">
    <location>
        <begin position="7"/>
        <end position="352"/>
    </location>
</feature>
<dbReference type="GO" id="GO:0071949">
    <property type="term" value="F:FAD binding"/>
    <property type="evidence" value="ECO:0007669"/>
    <property type="project" value="InterPro"/>
</dbReference>
<dbReference type="PIRSF" id="PIRSF000189">
    <property type="entry name" value="D-aa_oxidase"/>
    <property type="match status" value="1"/>
</dbReference>
<evidence type="ECO:0000256" key="6">
    <source>
        <dbReference type="PIRSR" id="PIRSR000189-1"/>
    </source>
</evidence>
<evidence type="ECO:0000256" key="1">
    <source>
        <dbReference type="ARBA" id="ARBA00001974"/>
    </source>
</evidence>
<evidence type="ECO:0000256" key="2">
    <source>
        <dbReference type="ARBA" id="ARBA00006730"/>
    </source>
</evidence>
<feature type="binding site" evidence="6">
    <location>
        <position position="170"/>
    </location>
    <ligand>
        <name>FAD</name>
        <dbReference type="ChEBI" id="CHEBI:57692"/>
    </ligand>
</feature>
<proteinExistence type="inferred from homology"/>
<dbReference type="SUPFAM" id="SSF54373">
    <property type="entry name" value="FAD-linked reductases, C-terminal domain"/>
    <property type="match status" value="1"/>
</dbReference>
<dbReference type="InterPro" id="IPR006076">
    <property type="entry name" value="FAD-dep_OxRdtase"/>
</dbReference>
<dbReference type="InterPro" id="IPR023209">
    <property type="entry name" value="DAO"/>
</dbReference>
<dbReference type="GO" id="GO:0019478">
    <property type="term" value="P:D-amino acid catabolic process"/>
    <property type="evidence" value="ECO:0007669"/>
    <property type="project" value="TreeGrafter"/>
</dbReference>
<dbReference type="GO" id="GO:0005737">
    <property type="term" value="C:cytoplasm"/>
    <property type="evidence" value="ECO:0007669"/>
    <property type="project" value="TreeGrafter"/>
</dbReference>
<dbReference type="PANTHER" id="PTHR11530:SF30">
    <property type="entry name" value="FAD DEPENDENT OXIDOREDUCTASE DOMAIN-CONTAINING PROTEIN"/>
    <property type="match status" value="1"/>
</dbReference>
<dbReference type="EMBL" id="CP119904">
    <property type="protein sequence ID" value="WFD24210.1"/>
    <property type="molecule type" value="Genomic_DNA"/>
</dbReference>
<keyword evidence="4 6" id="KW-0274">FAD</keyword>
<feature type="binding site" evidence="6">
    <location>
        <position position="239"/>
    </location>
    <ligand>
        <name>D-dopa</name>
        <dbReference type="ChEBI" id="CHEBI:149689"/>
    </ligand>
</feature>
<comment type="cofactor">
    <cofactor evidence="1 6">
        <name>FAD</name>
        <dbReference type="ChEBI" id="CHEBI:57692"/>
    </cofactor>
</comment>
<dbReference type="Gene3D" id="3.40.50.720">
    <property type="entry name" value="NAD(P)-binding Rossmann-like Domain"/>
    <property type="match status" value="1"/>
</dbReference>
<dbReference type="EC" id="1.4.3.3" evidence="8"/>
<keyword evidence="3" id="KW-0285">Flavoprotein</keyword>
<dbReference type="Proteomes" id="UP001214415">
    <property type="component" value="Chromosome 5"/>
</dbReference>
<dbReference type="PANTHER" id="PTHR11530">
    <property type="entry name" value="D-AMINO ACID OXIDASE"/>
    <property type="match status" value="1"/>
</dbReference>
<evidence type="ECO:0000259" key="7">
    <source>
        <dbReference type="Pfam" id="PF01266"/>
    </source>
</evidence>
<sequence length="382" mass="41342">MTEKAAVVLGAGVLGLTSALELRKKGYKVTVLARDIPSDLTSQSFASPWAGANWCSFAGTKEAERRRDARTYKRFQELEQQLPKDLLAFMPFSCYHDSENDTECFWFRDVCGGIETTSHDGTRAAQEAPYRYDFRSLTLDAPTYLQWLAAQLQGTSLPGPTGIIVRISSVYTLKSAAALVPQASVLVHATGLGSQDVREAHETGAYPIRGQTVLVRAPRFRDESIAHCYSKISSHGATYVIPRARSGLVILGGTFDVRNTSSLRPDPAVTERIMKNAIDLAPALLPEGVNPQSADAWTKLDVVAVNIGVRPAREGGARVELDPHALQLPGRRVGVVHAYGIGAYKKLTTGPAGYQASYGIAAEVGELVEQWERTGASPTAKL</sequence>
<evidence type="ECO:0000313" key="9">
    <source>
        <dbReference type="Proteomes" id="UP001214415"/>
    </source>
</evidence>
<dbReference type="GO" id="GO:0003884">
    <property type="term" value="F:D-amino-acid oxidase activity"/>
    <property type="evidence" value="ECO:0007669"/>
    <property type="project" value="UniProtKB-EC"/>
</dbReference>
<accession>A0AAF0EEI9</accession>
<evidence type="ECO:0000313" key="8">
    <source>
        <dbReference type="EMBL" id="WFD24210.1"/>
    </source>
</evidence>
<reference evidence="8" key="1">
    <citation type="submission" date="2023-03" db="EMBL/GenBank/DDBJ databases">
        <title>Mating type loci evolution in Malassezia.</title>
        <authorList>
            <person name="Coelho M.A."/>
        </authorList>
    </citation>
    <scope>NUCLEOTIDE SEQUENCE</scope>
    <source>
        <strain evidence="8">CBS 12830</strain>
    </source>
</reference>
<dbReference type="AlphaFoldDB" id="A0AAF0EEI9"/>
<dbReference type="Pfam" id="PF01266">
    <property type="entry name" value="DAO"/>
    <property type="match status" value="1"/>
</dbReference>
<feature type="binding site" evidence="6">
    <location>
        <position position="227"/>
    </location>
    <ligand>
        <name>D-dopa</name>
        <dbReference type="ChEBI" id="CHEBI:149689"/>
    </ligand>
</feature>
<gene>
    <name evidence="8" type="ORF">MEQU1_002907</name>
</gene>
<evidence type="ECO:0000256" key="5">
    <source>
        <dbReference type="ARBA" id="ARBA00023002"/>
    </source>
</evidence>
<comment type="similarity">
    <text evidence="2">Belongs to the DAMOX/DASOX family.</text>
</comment>
<evidence type="ECO:0000256" key="4">
    <source>
        <dbReference type="ARBA" id="ARBA00022827"/>
    </source>
</evidence>
<evidence type="ECO:0000256" key="3">
    <source>
        <dbReference type="ARBA" id="ARBA00022630"/>
    </source>
</evidence>